<reference evidence="2 3" key="1">
    <citation type="submission" date="2020-10" db="EMBL/GenBank/DDBJ databases">
        <title>The Coptis chinensis genome and diversification of protoberbering-type alkaloids.</title>
        <authorList>
            <person name="Wang B."/>
            <person name="Shu S."/>
            <person name="Song C."/>
            <person name="Liu Y."/>
        </authorList>
    </citation>
    <scope>NUCLEOTIDE SEQUENCE [LARGE SCALE GENOMIC DNA]</scope>
    <source>
        <strain evidence="2">HL-2020</strain>
        <tissue evidence="2">Leaf</tissue>
    </source>
</reference>
<dbReference type="EMBL" id="JADFTS010000005">
    <property type="protein sequence ID" value="KAF9606265.1"/>
    <property type="molecule type" value="Genomic_DNA"/>
</dbReference>
<keyword evidence="1" id="KW-0472">Membrane</keyword>
<dbReference type="Proteomes" id="UP000631114">
    <property type="component" value="Unassembled WGS sequence"/>
</dbReference>
<gene>
    <name evidence="2" type="ORF">IFM89_024086</name>
</gene>
<keyword evidence="3" id="KW-1185">Reference proteome</keyword>
<keyword evidence="1" id="KW-0812">Transmembrane</keyword>
<proteinExistence type="predicted"/>
<organism evidence="2 3">
    <name type="scientific">Coptis chinensis</name>
    <dbReference type="NCBI Taxonomy" id="261450"/>
    <lineage>
        <taxon>Eukaryota</taxon>
        <taxon>Viridiplantae</taxon>
        <taxon>Streptophyta</taxon>
        <taxon>Embryophyta</taxon>
        <taxon>Tracheophyta</taxon>
        <taxon>Spermatophyta</taxon>
        <taxon>Magnoliopsida</taxon>
        <taxon>Ranunculales</taxon>
        <taxon>Ranunculaceae</taxon>
        <taxon>Coptidoideae</taxon>
        <taxon>Coptis</taxon>
    </lineage>
</organism>
<evidence type="ECO:0000313" key="2">
    <source>
        <dbReference type="EMBL" id="KAF9606265.1"/>
    </source>
</evidence>
<accession>A0A835LSV0</accession>
<comment type="caution">
    <text evidence="2">The sequence shown here is derived from an EMBL/GenBank/DDBJ whole genome shotgun (WGS) entry which is preliminary data.</text>
</comment>
<name>A0A835LSV0_9MAGN</name>
<evidence type="ECO:0000256" key="1">
    <source>
        <dbReference type="SAM" id="Phobius"/>
    </source>
</evidence>
<feature type="transmembrane region" description="Helical" evidence="1">
    <location>
        <begin position="95"/>
        <end position="112"/>
    </location>
</feature>
<sequence>MSSPKDALDASNNTRDGNCTLICRFYLECLRPIILMVSIDRCKTGKHTTEKLVITKVVSTTMKPIPSPLDSASSKAACSRCKQGFLCSEHGIEKVLILFLCALFIYFLRAIARCSKEVLLVLLMW</sequence>
<evidence type="ECO:0000313" key="3">
    <source>
        <dbReference type="Proteomes" id="UP000631114"/>
    </source>
</evidence>
<dbReference type="AlphaFoldDB" id="A0A835LSV0"/>
<keyword evidence="1" id="KW-1133">Transmembrane helix</keyword>
<protein>
    <submittedName>
        <fullName evidence="2">Uncharacterized protein</fullName>
    </submittedName>
</protein>